<keyword evidence="7" id="KW-0963">Cytoplasm</keyword>
<comment type="subcellular location">
    <subcellularLocation>
        <location evidence="3">Cytoplasm</location>
    </subcellularLocation>
</comment>
<comment type="function">
    <text evidence="11">Specifically deglycosylates the denatured form of N-linked glycoproteins in the cytoplasm and assists their proteasome-mediated degradation. Cleaves the beta-aspartyl-glucosamine (GlcNAc) of the glycan and the amide side chain of Asn, converting Asn to Asp. Prefers proteins containing high-mannose over those bearing complex type oligosaccharides. Can recognize misfolded proteins in the endoplasmic reticulum that are exported to the cytosol to be destroyed and deglycosylate them, while it has no activity toward native proteins. Deglycosylation is a prerequisite for subsequent proteasome-mediated degradation of some, but not all, misfolded glycoproteins.</text>
</comment>
<dbReference type="EC" id="3.5.1.52" evidence="5"/>
<evidence type="ECO:0000256" key="13">
    <source>
        <dbReference type="ARBA" id="ARBA00032901"/>
    </source>
</evidence>
<dbReference type="SMART" id="SM00580">
    <property type="entry name" value="PUG"/>
    <property type="match status" value="1"/>
</dbReference>
<dbReference type="GO" id="GO:0046872">
    <property type="term" value="F:metal ion binding"/>
    <property type="evidence" value="ECO:0007669"/>
    <property type="project" value="UniProtKB-KW"/>
</dbReference>
<dbReference type="GeneID" id="6751628"/>
<evidence type="ECO:0000256" key="5">
    <source>
        <dbReference type="ARBA" id="ARBA00012158"/>
    </source>
</evidence>
<dbReference type="PANTHER" id="PTHR12143">
    <property type="entry name" value="PEPTIDE N-GLYCANASE PNGASE -RELATED"/>
    <property type="match status" value="1"/>
</dbReference>
<protein>
    <recommendedName>
        <fullName evidence="6">Peptide-N(4)-(N-acetyl-beta-glucosaminyl)asparagine amidase</fullName>
        <ecNumber evidence="5">3.5.1.52</ecNumber>
    </recommendedName>
    <alternativeName>
        <fullName evidence="12">N-glycanase 1</fullName>
    </alternativeName>
    <alternativeName>
        <fullName evidence="13">Peptide:N-glycanase</fullName>
    </alternativeName>
</protein>
<comment type="similarity">
    <text evidence="4 14">Belongs to the transglutaminase-like superfamily. PNGase family.</text>
</comment>
<evidence type="ECO:0000256" key="12">
    <source>
        <dbReference type="ARBA" id="ARBA00029604"/>
    </source>
</evidence>
<dbReference type="AlphaFoldDB" id="B3RRV6"/>
<comment type="cofactor">
    <cofactor evidence="2">
        <name>Zn(2+)</name>
        <dbReference type="ChEBI" id="CHEBI:29105"/>
    </cofactor>
</comment>
<dbReference type="Gene3D" id="2.60.120.1020">
    <property type="entry name" value="Peptide N glycanase, PAW domain"/>
    <property type="match status" value="1"/>
</dbReference>
<dbReference type="InterPro" id="IPR006588">
    <property type="entry name" value="Peptide_N_glycanase_PAW_dom"/>
</dbReference>
<keyword evidence="8" id="KW-0479">Metal-binding</keyword>
<dbReference type="FunFam" id="2.60.120.1020:FF:000001">
    <property type="entry name" value="Peptide-N(4)-(N-acetyl-beta-glucosaminyl)asparagine amidase"/>
    <property type="match status" value="1"/>
</dbReference>
<evidence type="ECO:0000259" key="15">
    <source>
        <dbReference type="PROSITE" id="PS51398"/>
    </source>
</evidence>
<dbReference type="GO" id="GO:0030513">
    <property type="term" value="P:positive regulation of BMP signaling pathway"/>
    <property type="evidence" value="ECO:0000318"/>
    <property type="project" value="GO_Central"/>
</dbReference>
<evidence type="ECO:0000256" key="2">
    <source>
        <dbReference type="ARBA" id="ARBA00001947"/>
    </source>
</evidence>
<feature type="domain" description="PAW" evidence="15">
    <location>
        <begin position="429"/>
        <end position="637"/>
    </location>
</feature>
<evidence type="ECO:0000256" key="11">
    <source>
        <dbReference type="ARBA" id="ARBA00024870"/>
    </source>
</evidence>
<evidence type="ECO:0000256" key="3">
    <source>
        <dbReference type="ARBA" id="ARBA00004496"/>
    </source>
</evidence>
<evidence type="ECO:0000256" key="6">
    <source>
        <dbReference type="ARBA" id="ARBA00018546"/>
    </source>
</evidence>
<dbReference type="OMA" id="ENHYCSQ"/>
<sequence length="637" mass="72822">MVHATVIRLIEKNSGKVFDDASYAILRYTSNILKEPEIIKFRKIKTTNDIFKNRILPADGAIECLLAMGFRQEDGNYILPLQYPLHDLTDIHQSLINERTRRNLQLPPLVATPALTPSNLNQASQQAPPREQLTSQLARSEEAFYAKLETWSQQVMVYEQKDSQAKALSVIPVDDLRSKAIKLSEREIDGAAGPDQSDQIIMDYLLLELLHWFKNNFFSWVDQPPCNSCGGQTSNIGNAPPTTDDLKWGASRVEAYKCTICGLITRFPRFNHPSKLLDTREGRCGEWANCFTLCCRAMGFEARLVIDWTDHVWTEVFSNRQQRWLHCDPCEDACDKPLLYEIGWGKKLTYVIAFSSEQVVDVTWRYTAKSEEVRQRRQECRETWLTQAINSFNRKLQSDKPTERVQLLQLRSFAEILEFLAPKQTDGQGYGGRVSGSLAWRQSRGETKNASSRSQSFVFEPNEKDISDKKFRLRYCPSTDVYVHSNDDVHDKVDELSGWDNYTYEANSLFRKVEHDWKMVYLARIEGTNSASLTWKIDLSKASLAVKSISVFASTAIYEDGQVIWTIKGENGVQKSWAGGKEVIECPEVHDCQEVTLTAFLSGGKGDVAWQHTQLFRQSINNKNEYLLDIQLELKSC</sequence>
<dbReference type="InterPro" id="IPR018997">
    <property type="entry name" value="PUB_domain"/>
</dbReference>
<dbReference type="OrthoDB" id="409136at2759"/>
<keyword evidence="17" id="KW-1185">Reference proteome</keyword>
<organism evidence="16 17">
    <name type="scientific">Trichoplax adhaerens</name>
    <name type="common">Trichoplax reptans</name>
    <dbReference type="NCBI Taxonomy" id="10228"/>
    <lineage>
        <taxon>Eukaryota</taxon>
        <taxon>Metazoa</taxon>
        <taxon>Placozoa</taxon>
        <taxon>Uniplacotomia</taxon>
        <taxon>Trichoplacea</taxon>
        <taxon>Trichoplacidae</taxon>
        <taxon>Trichoplax</taxon>
    </lineage>
</organism>
<dbReference type="Gene3D" id="1.20.58.2190">
    <property type="match status" value="1"/>
</dbReference>
<evidence type="ECO:0000256" key="10">
    <source>
        <dbReference type="ARBA" id="ARBA00022833"/>
    </source>
</evidence>
<dbReference type="FunFam" id="2.20.25.10:FF:000011">
    <property type="entry name" value="peptide-N(4)-(N-acetyl-beta- glucosaminyl)asparagine amidase"/>
    <property type="match status" value="1"/>
</dbReference>
<dbReference type="RefSeq" id="XP_002110933.1">
    <property type="nucleotide sequence ID" value="XM_002110897.1"/>
</dbReference>
<dbReference type="KEGG" id="tad:TRIADDRAFT_22754"/>
<evidence type="ECO:0000256" key="7">
    <source>
        <dbReference type="ARBA" id="ARBA00022490"/>
    </source>
</evidence>
<evidence type="ECO:0000256" key="8">
    <source>
        <dbReference type="ARBA" id="ARBA00022723"/>
    </source>
</evidence>
<dbReference type="CDD" id="cd10459">
    <property type="entry name" value="PUB_PNGase"/>
    <property type="match status" value="1"/>
</dbReference>
<dbReference type="GO" id="GO:0005634">
    <property type="term" value="C:nucleus"/>
    <property type="evidence" value="ECO:0000318"/>
    <property type="project" value="GO_Central"/>
</dbReference>
<dbReference type="InterPro" id="IPR008979">
    <property type="entry name" value="Galactose-bd-like_sf"/>
</dbReference>
<dbReference type="HOGENOM" id="CLU_030187_1_0_1"/>
<dbReference type="CTD" id="6751628"/>
<dbReference type="SUPFAM" id="SSF143503">
    <property type="entry name" value="PUG domain-like"/>
    <property type="match status" value="1"/>
</dbReference>
<keyword evidence="10" id="KW-0862">Zinc</keyword>
<dbReference type="SUPFAM" id="SSF49785">
    <property type="entry name" value="Galactose-binding domain-like"/>
    <property type="match status" value="1"/>
</dbReference>
<dbReference type="SUPFAM" id="SSF54001">
    <property type="entry name" value="Cysteine proteinases"/>
    <property type="match status" value="1"/>
</dbReference>
<dbReference type="InterPro" id="IPR050883">
    <property type="entry name" value="PNGase"/>
</dbReference>
<dbReference type="Pfam" id="PF01841">
    <property type="entry name" value="Transglut_core"/>
    <property type="match status" value="1"/>
</dbReference>
<evidence type="ECO:0000256" key="4">
    <source>
        <dbReference type="ARBA" id="ARBA00009390"/>
    </source>
</evidence>
<reference evidence="16 17" key="1">
    <citation type="journal article" date="2008" name="Nature">
        <title>The Trichoplax genome and the nature of placozoans.</title>
        <authorList>
            <person name="Srivastava M."/>
            <person name="Begovic E."/>
            <person name="Chapman J."/>
            <person name="Putnam N.H."/>
            <person name="Hellsten U."/>
            <person name="Kawashima T."/>
            <person name="Kuo A."/>
            <person name="Mitros T."/>
            <person name="Salamov A."/>
            <person name="Carpenter M.L."/>
            <person name="Signorovitch A.Y."/>
            <person name="Moreno M.A."/>
            <person name="Kamm K."/>
            <person name="Grimwood J."/>
            <person name="Schmutz J."/>
            <person name="Shapiro H."/>
            <person name="Grigoriev I.V."/>
            <person name="Buss L.W."/>
            <person name="Schierwater B."/>
            <person name="Dellaporta S.L."/>
            <person name="Rokhsar D.S."/>
        </authorList>
    </citation>
    <scope>NUCLEOTIDE SEQUENCE [LARGE SCALE GENOMIC DNA]</scope>
    <source>
        <strain evidence="16 17">Grell-BS-1999</strain>
    </source>
</reference>
<dbReference type="InterPro" id="IPR038680">
    <property type="entry name" value="PAW_sf"/>
</dbReference>
<dbReference type="EMBL" id="DS985243">
    <property type="protein sequence ID" value="EDV26937.1"/>
    <property type="molecule type" value="Genomic_DNA"/>
</dbReference>
<dbReference type="PROSITE" id="PS51398">
    <property type="entry name" value="PAW"/>
    <property type="match status" value="1"/>
</dbReference>
<dbReference type="PANTHER" id="PTHR12143:SF19">
    <property type="entry name" value="PEPTIDE-N(4)-(N-ACETYL-BETA-GLUCOSAMINYL)ASPARAGINE AMIDASE"/>
    <property type="match status" value="1"/>
</dbReference>
<evidence type="ECO:0000256" key="9">
    <source>
        <dbReference type="ARBA" id="ARBA00022801"/>
    </source>
</evidence>
<name>B3RRV6_TRIAD</name>
<dbReference type="Gene3D" id="3.10.620.30">
    <property type="match status" value="1"/>
</dbReference>
<dbReference type="FunFam" id="1.20.58.2190:FF:000001">
    <property type="entry name" value="peptide-N(4)-(N-acetyl-beta- glucosaminyl)asparagine amidase"/>
    <property type="match status" value="1"/>
</dbReference>
<accession>B3RRV6</accession>
<dbReference type="Gene3D" id="2.20.25.10">
    <property type="match status" value="1"/>
</dbReference>
<evidence type="ECO:0000256" key="14">
    <source>
        <dbReference type="PROSITE-ProRule" id="PRU00731"/>
    </source>
</evidence>
<dbReference type="Proteomes" id="UP000009022">
    <property type="component" value="Unassembled WGS sequence"/>
</dbReference>
<dbReference type="SMART" id="SM00460">
    <property type="entry name" value="TGc"/>
    <property type="match status" value="1"/>
</dbReference>
<dbReference type="GO" id="GO:0006516">
    <property type="term" value="P:glycoprotein catabolic process"/>
    <property type="evidence" value="ECO:0000318"/>
    <property type="project" value="GO_Central"/>
</dbReference>
<evidence type="ECO:0000313" key="16">
    <source>
        <dbReference type="EMBL" id="EDV26937.1"/>
    </source>
</evidence>
<dbReference type="GO" id="GO:0000224">
    <property type="term" value="F:peptide-N4-(N-acetyl-beta-glucosaminyl)asparagine amidase activity"/>
    <property type="evidence" value="ECO:0000318"/>
    <property type="project" value="GO_Central"/>
</dbReference>
<dbReference type="eggNOG" id="KOG0909">
    <property type="taxonomic scope" value="Eukaryota"/>
</dbReference>
<dbReference type="Pfam" id="PF09409">
    <property type="entry name" value="PUB"/>
    <property type="match status" value="1"/>
</dbReference>
<dbReference type="InParanoid" id="B3RRV6"/>
<evidence type="ECO:0000256" key="1">
    <source>
        <dbReference type="ARBA" id="ARBA00001650"/>
    </source>
</evidence>
<proteinExistence type="inferred from homology"/>
<dbReference type="GO" id="GO:0005829">
    <property type="term" value="C:cytosol"/>
    <property type="evidence" value="ECO:0000318"/>
    <property type="project" value="GO_Central"/>
</dbReference>
<comment type="catalytic activity">
    <reaction evidence="1">
        <text>Hydrolysis of an N(4)-(acetyl-beta-D-glucosaminyl)asparagine residue in which the glucosamine residue may be further glycosylated, to yield a (substituted) N-acetyl-beta-D-glucosaminylamine and a peptide containing an aspartate residue.</text>
        <dbReference type="EC" id="3.5.1.52"/>
    </reaction>
</comment>
<dbReference type="PhylomeDB" id="B3RRV6"/>
<dbReference type="FunCoup" id="B3RRV6">
    <property type="interactions" value="1906"/>
</dbReference>
<dbReference type="Pfam" id="PF04721">
    <property type="entry name" value="PAW"/>
    <property type="match status" value="1"/>
</dbReference>
<dbReference type="InterPro" id="IPR002931">
    <property type="entry name" value="Transglutaminase-like"/>
</dbReference>
<dbReference type="InterPro" id="IPR038765">
    <property type="entry name" value="Papain-like_cys_pep_sf"/>
</dbReference>
<keyword evidence="9" id="KW-0378">Hydrolase</keyword>
<dbReference type="InterPro" id="IPR036339">
    <property type="entry name" value="PUB-like_dom_sf"/>
</dbReference>
<evidence type="ECO:0000313" key="17">
    <source>
        <dbReference type="Proteomes" id="UP000009022"/>
    </source>
</evidence>
<gene>
    <name evidence="16" type="ORF">TRIADDRAFT_22754</name>
</gene>
<dbReference type="STRING" id="10228.B3RRV6"/>